<keyword evidence="5" id="KW-0804">Transcription</keyword>
<dbReference type="EMBL" id="VFPA01000002">
    <property type="protein sequence ID" value="TQM12059.1"/>
    <property type="molecule type" value="Genomic_DNA"/>
</dbReference>
<evidence type="ECO:0000256" key="1">
    <source>
        <dbReference type="ARBA" id="ARBA00010641"/>
    </source>
</evidence>
<dbReference type="Gene3D" id="1.10.10.10">
    <property type="entry name" value="Winged helix-like DNA-binding domain superfamily/Winged helix DNA-binding domain"/>
    <property type="match status" value="1"/>
</dbReference>
<dbReference type="PANTHER" id="PTHR43133">
    <property type="entry name" value="RNA POLYMERASE ECF-TYPE SIGMA FACTO"/>
    <property type="match status" value="1"/>
</dbReference>
<dbReference type="OrthoDB" id="5518337at2"/>
<evidence type="ECO:0000256" key="2">
    <source>
        <dbReference type="ARBA" id="ARBA00023015"/>
    </source>
</evidence>
<dbReference type="Pfam" id="PF08281">
    <property type="entry name" value="Sigma70_r4_2"/>
    <property type="match status" value="1"/>
</dbReference>
<organism evidence="8 9">
    <name type="scientific">Pseudonocardia kunmingensis</name>
    <dbReference type="NCBI Taxonomy" id="630975"/>
    <lineage>
        <taxon>Bacteria</taxon>
        <taxon>Bacillati</taxon>
        <taxon>Actinomycetota</taxon>
        <taxon>Actinomycetes</taxon>
        <taxon>Pseudonocardiales</taxon>
        <taxon>Pseudonocardiaceae</taxon>
        <taxon>Pseudonocardia</taxon>
    </lineage>
</organism>
<keyword evidence="4" id="KW-0238">DNA-binding</keyword>
<comment type="caution">
    <text evidence="8">The sequence shown here is derived from an EMBL/GenBank/DDBJ whole genome shotgun (WGS) entry which is preliminary data.</text>
</comment>
<dbReference type="GO" id="GO:0016987">
    <property type="term" value="F:sigma factor activity"/>
    <property type="evidence" value="ECO:0007669"/>
    <property type="project" value="UniProtKB-KW"/>
</dbReference>
<feature type="domain" description="RNA polymerase sigma factor 70 region 4 type 2" evidence="7">
    <location>
        <begin position="118"/>
        <end position="168"/>
    </location>
</feature>
<dbReference type="RefSeq" id="WP_142056450.1">
    <property type="nucleotide sequence ID" value="NZ_VFPA01000002.1"/>
</dbReference>
<name>A0A543DRY2_9PSEU</name>
<keyword evidence="9" id="KW-1185">Reference proteome</keyword>
<evidence type="ECO:0000259" key="7">
    <source>
        <dbReference type="Pfam" id="PF08281"/>
    </source>
</evidence>
<dbReference type="InterPro" id="IPR013249">
    <property type="entry name" value="RNA_pol_sigma70_r4_t2"/>
</dbReference>
<evidence type="ECO:0000256" key="5">
    <source>
        <dbReference type="ARBA" id="ARBA00023163"/>
    </source>
</evidence>
<evidence type="ECO:0000256" key="4">
    <source>
        <dbReference type="ARBA" id="ARBA00023125"/>
    </source>
</evidence>
<dbReference type="PANTHER" id="PTHR43133:SF8">
    <property type="entry name" value="RNA POLYMERASE SIGMA FACTOR HI_1459-RELATED"/>
    <property type="match status" value="1"/>
</dbReference>
<dbReference type="GO" id="GO:0003677">
    <property type="term" value="F:DNA binding"/>
    <property type="evidence" value="ECO:0007669"/>
    <property type="project" value="UniProtKB-KW"/>
</dbReference>
<proteinExistence type="inferred from homology"/>
<evidence type="ECO:0000259" key="6">
    <source>
        <dbReference type="Pfam" id="PF04542"/>
    </source>
</evidence>
<dbReference type="InterPro" id="IPR014284">
    <property type="entry name" value="RNA_pol_sigma-70_dom"/>
</dbReference>
<dbReference type="Pfam" id="PF04542">
    <property type="entry name" value="Sigma70_r2"/>
    <property type="match status" value="1"/>
</dbReference>
<accession>A0A543DRY2</accession>
<evidence type="ECO:0000313" key="9">
    <source>
        <dbReference type="Proteomes" id="UP000315677"/>
    </source>
</evidence>
<dbReference type="AlphaFoldDB" id="A0A543DRY2"/>
<dbReference type="InterPro" id="IPR039425">
    <property type="entry name" value="RNA_pol_sigma-70-like"/>
</dbReference>
<dbReference type="InterPro" id="IPR013325">
    <property type="entry name" value="RNA_pol_sigma_r2"/>
</dbReference>
<feature type="domain" description="RNA polymerase sigma-70 region 2" evidence="6">
    <location>
        <begin position="20"/>
        <end position="85"/>
    </location>
</feature>
<dbReference type="NCBIfam" id="TIGR02937">
    <property type="entry name" value="sigma70-ECF"/>
    <property type="match status" value="1"/>
</dbReference>
<reference evidence="8 9" key="1">
    <citation type="submission" date="2019-06" db="EMBL/GenBank/DDBJ databases">
        <title>Sequencing the genomes of 1000 actinobacteria strains.</title>
        <authorList>
            <person name="Klenk H.-P."/>
        </authorList>
    </citation>
    <scope>NUCLEOTIDE SEQUENCE [LARGE SCALE GENOMIC DNA]</scope>
    <source>
        <strain evidence="8 9">DSM 45301</strain>
    </source>
</reference>
<protein>
    <submittedName>
        <fullName evidence="8">RNA polymerase sigma-70 factor (ECF subfamily)</fullName>
    </submittedName>
</protein>
<dbReference type="Proteomes" id="UP000315677">
    <property type="component" value="Unassembled WGS sequence"/>
</dbReference>
<sequence>MSDEAGDPAPAPAARALGVLFDTHAPGLHRYLARRVGSHDAEDLVAETFLAATRSRFDPRRGSERAWLFGIATNLLRRHLRQEVRGYAAQARAPREVADPADEVAIARVHAAQRVARLACGLAALPADERDVLLLVAWGGLEPSEVAAALGVPAGTARSRLHRARRALRGPTGEDDDA</sequence>
<keyword evidence="3" id="KW-0731">Sigma factor</keyword>
<dbReference type="GO" id="GO:0006352">
    <property type="term" value="P:DNA-templated transcription initiation"/>
    <property type="evidence" value="ECO:0007669"/>
    <property type="project" value="InterPro"/>
</dbReference>
<dbReference type="Gene3D" id="1.10.1740.10">
    <property type="match status" value="1"/>
</dbReference>
<keyword evidence="2" id="KW-0805">Transcription regulation</keyword>
<dbReference type="SUPFAM" id="SSF88946">
    <property type="entry name" value="Sigma2 domain of RNA polymerase sigma factors"/>
    <property type="match status" value="1"/>
</dbReference>
<gene>
    <name evidence="8" type="ORF">FB558_4636</name>
</gene>
<dbReference type="InterPro" id="IPR013324">
    <property type="entry name" value="RNA_pol_sigma_r3/r4-like"/>
</dbReference>
<dbReference type="SUPFAM" id="SSF88659">
    <property type="entry name" value="Sigma3 and sigma4 domains of RNA polymerase sigma factors"/>
    <property type="match status" value="1"/>
</dbReference>
<comment type="similarity">
    <text evidence="1">Belongs to the sigma-70 factor family. ECF subfamily.</text>
</comment>
<evidence type="ECO:0000313" key="8">
    <source>
        <dbReference type="EMBL" id="TQM12059.1"/>
    </source>
</evidence>
<dbReference type="InterPro" id="IPR036388">
    <property type="entry name" value="WH-like_DNA-bd_sf"/>
</dbReference>
<evidence type="ECO:0000256" key="3">
    <source>
        <dbReference type="ARBA" id="ARBA00023082"/>
    </source>
</evidence>
<dbReference type="InterPro" id="IPR007627">
    <property type="entry name" value="RNA_pol_sigma70_r2"/>
</dbReference>